<dbReference type="AlphaFoldDB" id="A0A9J6P589"/>
<keyword evidence="3" id="KW-0472">Membrane</keyword>
<gene>
    <name evidence="5" type="ORF">KDK92_14595</name>
</gene>
<feature type="transmembrane region" description="Helical" evidence="3">
    <location>
        <begin position="138"/>
        <end position="157"/>
    </location>
</feature>
<dbReference type="GO" id="GO:0016020">
    <property type="term" value="C:membrane"/>
    <property type="evidence" value="ECO:0007669"/>
    <property type="project" value="InterPro"/>
</dbReference>
<organism evidence="5 6">
    <name type="scientific">Oceanirhabdus seepicola</name>
    <dbReference type="NCBI Taxonomy" id="2828781"/>
    <lineage>
        <taxon>Bacteria</taxon>
        <taxon>Bacillati</taxon>
        <taxon>Bacillota</taxon>
        <taxon>Clostridia</taxon>
        <taxon>Eubacteriales</taxon>
        <taxon>Clostridiaceae</taxon>
        <taxon>Oceanirhabdus</taxon>
    </lineage>
</organism>
<dbReference type="GO" id="GO:0007165">
    <property type="term" value="P:signal transduction"/>
    <property type="evidence" value="ECO:0007669"/>
    <property type="project" value="UniProtKB-KW"/>
</dbReference>
<feature type="transmembrane region" description="Helical" evidence="3">
    <location>
        <begin position="103"/>
        <end position="126"/>
    </location>
</feature>
<reference evidence="5" key="1">
    <citation type="journal article" date="2021" name="mSystems">
        <title>Bacteria and Archaea Synergistically Convert Glycine Betaine to Biogenic Methane in the Formosa Cold Seep of the South China Sea.</title>
        <authorList>
            <person name="Li L."/>
            <person name="Zhang W."/>
            <person name="Zhang S."/>
            <person name="Song L."/>
            <person name="Sun Q."/>
            <person name="Zhang H."/>
            <person name="Xiang H."/>
            <person name="Dong X."/>
        </authorList>
    </citation>
    <scope>NUCLEOTIDE SEQUENCE</scope>
    <source>
        <strain evidence="5">ZWT</strain>
    </source>
</reference>
<keyword evidence="1 2" id="KW-0807">Transducer</keyword>
<dbReference type="CDD" id="cd11386">
    <property type="entry name" value="MCP_signal"/>
    <property type="match status" value="1"/>
</dbReference>
<dbReference type="InterPro" id="IPR004089">
    <property type="entry name" value="MCPsignal_dom"/>
</dbReference>
<dbReference type="Proteomes" id="UP001056429">
    <property type="component" value="Unassembled WGS sequence"/>
</dbReference>
<dbReference type="Pfam" id="PF00015">
    <property type="entry name" value="MCPsignal"/>
    <property type="match status" value="1"/>
</dbReference>
<evidence type="ECO:0000259" key="4">
    <source>
        <dbReference type="PROSITE" id="PS50111"/>
    </source>
</evidence>
<evidence type="ECO:0000313" key="6">
    <source>
        <dbReference type="Proteomes" id="UP001056429"/>
    </source>
</evidence>
<feature type="transmembrane region" description="Helical" evidence="3">
    <location>
        <begin position="12"/>
        <end position="33"/>
    </location>
</feature>
<feature type="transmembrane region" description="Helical" evidence="3">
    <location>
        <begin position="65"/>
        <end position="83"/>
    </location>
</feature>
<dbReference type="PANTHER" id="PTHR32089:SF112">
    <property type="entry name" value="LYSOZYME-LIKE PROTEIN-RELATED"/>
    <property type="match status" value="1"/>
</dbReference>
<comment type="caution">
    <text evidence="5">The sequence shown here is derived from an EMBL/GenBank/DDBJ whole genome shotgun (WGS) entry which is preliminary data.</text>
</comment>
<dbReference type="Gene3D" id="1.10.287.950">
    <property type="entry name" value="Methyl-accepting chemotaxis protein"/>
    <property type="match status" value="1"/>
</dbReference>
<evidence type="ECO:0000256" key="1">
    <source>
        <dbReference type="ARBA" id="ARBA00023224"/>
    </source>
</evidence>
<dbReference type="PROSITE" id="PS50111">
    <property type="entry name" value="CHEMOTAXIS_TRANSDUC_2"/>
    <property type="match status" value="1"/>
</dbReference>
<evidence type="ECO:0000256" key="2">
    <source>
        <dbReference type="PROSITE-ProRule" id="PRU00284"/>
    </source>
</evidence>
<evidence type="ECO:0000256" key="3">
    <source>
        <dbReference type="SAM" id="Phobius"/>
    </source>
</evidence>
<dbReference type="RefSeq" id="WP_250860067.1">
    <property type="nucleotide sequence ID" value="NZ_JAGSOJ010000003.1"/>
</dbReference>
<evidence type="ECO:0000313" key="5">
    <source>
        <dbReference type="EMBL" id="MCM1990957.1"/>
    </source>
</evidence>
<proteinExistence type="predicted"/>
<accession>A0A9J6P589</accession>
<reference evidence="5" key="2">
    <citation type="submission" date="2021-04" db="EMBL/GenBank/DDBJ databases">
        <authorList>
            <person name="Dong X."/>
        </authorList>
    </citation>
    <scope>NUCLEOTIDE SEQUENCE</scope>
    <source>
        <strain evidence="5">ZWT</strain>
    </source>
</reference>
<keyword evidence="6" id="KW-1185">Reference proteome</keyword>
<feature type="domain" description="Methyl-accepting transducer" evidence="4">
    <location>
        <begin position="207"/>
        <end position="464"/>
    </location>
</feature>
<dbReference type="SUPFAM" id="SSF58104">
    <property type="entry name" value="Methyl-accepting chemotaxis protein (MCP) signaling domain"/>
    <property type="match status" value="1"/>
</dbReference>
<feature type="transmembrane region" description="Helical" evidence="3">
    <location>
        <begin position="39"/>
        <end position="58"/>
    </location>
</feature>
<dbReference type="PANTHER" id="PTHR32089">
    <property type="entry name" value="METHYL-ACCEPTING CHEMOTAXIS PROTEIN MCPB"/>
    <property type="match status" value="1"/>
</dbReference>
<dbReference type="EMBL" id="JAGSOJ010000003">
    <property type="protein sequence ID" value="MCM1990957.1"/>
    <property type="molecule type" value="Genomic_DNA"/>
</dbReference>
<dbReference type="SMART" id="SM00283">
    <property type="entry name" value="MA"/>
    <property type="match status" value="1"/>
</dbReference>
<name>A0A9J6P589_9CLOT</name>
<keyword evidence="3" id="KW-0812">Transmembrane</keyword>
<sequence length="490" mass="54477">MEKLEIIHRRNILCSRLLIFSAVLAVIVCVLTHKPMVTTLIVGGASLAIIIPLMIFTLNKTLIQGTMYIVTFGILMISVMLMLGVPDITAYLMVYYSLFLVSLYQRVVPIIITGLGCIGITNYFYVFYHDLMFPTVRISGLITLNLIIVLCTIIVMFQCKFTTKLLAEVQDKNEETNEAKIRIEEILAQIKSGVSDLRSFSKVLKENIRVIGEVSATITEIFNQVTSSIEEEAISVEEILSSVKNTEKEMNMALTSTKNMSNSSNDTVKVIENGTELVTKLQKNILDVNDTVDYTSDLINELNDQTKQIGEILETITSIAEQTNLLALNASIEAARAGEHGRGFTVVANEVKNLAEDSRVSTENIANILSVIRNKTEEISKEITNAKETVKIGKNSTEEVNALFKKISENSSTVVEKSKDVYYVIEEVEQSYNVVASEISGISKVTQNNTCSVEETLAKVEEQSQKILNTVNQFNKLDKMISGLNHIVKD</sequence>
<keyword evidence="3" id="KW-1133">Transmembrane helix</keyword>
<protein>
    <recommendedName>
        <fullName evidence="4">Methyl-accepting transducer domain-containing protein</fullName>
    </recommendedName>
</protein>